<organism evidence="15 16">
    <name type="scientific">Erwinia tracheiphila</name>
    <dbReference type="NCBI Taxonomy" id="65700"/>
    <lineage>
        <taxon>Bacteria</taxon>
        <taxon>Pseudomonadati</taxon>
        <taxon>Pseudomonadota</taxon>
        <taxon>Gammaproteobacteria</taxon>
        <taxon>Enterobacterales</taxon>
        <taxon>Erwiniaceae</taxon>
        <taxon>Erwinia</taxon>
    </lineage>
</organism>
<keyword evidence="8 14" id="KW-1133">Transmembrane helix</keyword>
<comment type="subcellular location">
    <subcellularLocation>
        <location evidence="1">Cell membrane</location>
        <topology evidence="1">Multi-pass membrane protein</topology>
    </subcellularLocation>
</comment>
<evidence type="ECO:0000256" key="11">
    <source>
        <dbReference type="ARBA" id="ARBA00038218"/>
    </source>
</evidence>
<dbReference type="GO" id="GO:0005886">
    <property type="term" value="C:plasma membrane"/>
    <property type="evidence" value="ECO:0007669"/>
    <property type="project" value="UniProtKB-SubCell"/>
</dbReference>
<evidence type="ECO:0000313" key="16">
    <source>
        <dbReference type="Proteomes" id="UP000264980"/>
    </source>
</evidence>
<accession>A0A345CVP8</accession>
<dbReference type="InterPro" id="IPR004703">
    <property type="entry name" value="PTS_sugar-sp_permease"/>
</dbReference>
<evidence type="ECO:0000256" key="9">
    <source>
        <dbReference type="ARBA" id="ARBA00023136"/>
    </source>
</evidence>
<evidence type="ECO:0000256" key="14">
    <source>
        <dbReference type="SAM" id="Phobius"/>
    </source>
</evidence>
<keyword evidence="9 14" id="KW-0472">Membrane</keyword>
<keyword evidence="6" id="KW-0598">Phosphotransferase system</keyword>
<keyword evidence="4" id="KW-1003">Cell membrane</keyword>
<evidence type="ECO:0000256" key="6">
    <source>
        <dbReference type="ARBA" id="ARBA00022683"/>
    </source>
</evidence>
<feature type="transmembrane region" description="Helical" evidence="14">
    <location>
        <begin position="57"/>
        <end position="77"/>
    </location>
</feature>
<feature type="transmembrane region" description="Helical" evidence="14">
    <location>
        <begin position="26"/>
        <end position="45"/>
    </location>
</feature>
<evidence type="ECO:0000256" key="3">
    <source>
        <dbReference type="ARBA" id="ARBA00022448"/>
    </source>
</evidence>
<dbReference type="GO" id="GO:0009401">
    <property type="term" value="P:phosphoenolpyruvate-dependent sugar phosphotransferase system"/>
    <property type="evidence" value="ECO:0007669"/>
    <property type="project" value="UniProtKB-KW"/>
</dbReference>
<evidence type="ECO:0000256" key="2">
    <source>
        <dbReference type="ARBA" id="ARBA00011738"/>
    </source>
</evidence>
<feature type="transmembrane region" description="Helical" evidence="14">
    <location>
        <begin position="345"/>
        <end position="369"/>
    </location>
</feature>
<sequence>MHKVPGVTEINMEWLYTVFTVFFDQVMTNAPLLLGIVTMLGYILLRKSISVVVKGTIKTIIGFMLLGAGSGILTGTFKPLVVKLSEIYGINGAISDTYASMMATVEHMGEAYSWVGYAVLIALALNILYVFLRRVTGIRTIMLTGHIMFQQAGLIAVFFYILGYPMWTTIWATAILVSLYWGITANMMFKLTQAVTENSGFSIGHQQQFASWLACKIAPYVGRREESVEDLKLPGWLNIFHDNIVSTAIVMTVFFGAILCSFGLDTLQQMAGKTHWTIYILQTGFMFAVAIFIIIQGVRMFVAELSEAFNGISQRLIPGAVLAIDCAAIYSFAPNAVVWGFMWGTIGQLIAVGILMAMGSGIMIIPGFIPMFFSNATIGVFANHYGGWRAAMKICLVMGMLQIFGCVWAIKLTSLSAWMGMADWSILAPPLMQGFVSTGMIFMGVVGVIALLYMFFAGRSLRLEEDTEKRAIKQPASSSS</sequence>
<dbReference type="PANTHER" id="PTHR33843:SF4">
    <property type="entry name" value="ASCORBATE-SPECIFIC PTS SYSTEM EIIC COMPONENT"/>
    <property type="match status" value="1"/>
</dbReference>
<feature type="transmembrane region" description="Helical" evidence="14">
    <location>
        <begin position="169"/>
        <end position="189"/>
    </location>
</feature>
<dbReference type="PANTHER" id="PTHR33843">
    <property type="entry name" value="ASCORBATE-SPECIFIC PTS SYSTEM EIIC COMPONENT"/>
    <property type="match status" value="1"/>
</dbReference>
<feature type="transmembrane region" description="Helical" evidence="14">
    <location>
        <begin position="143"/>
        <end position="163"/>
    </location>
</feature>
<keyword evidence="7 14" id="KW-0812">Transmembrane</keyword>
<keyword evidence="5" id="KW-0762">Sugar transport</keyword>
<evidence type="ECO:0000256" key="12">
    <source>
        <dbReference type="ARBA" id="ARBA00039702"/>
    </source>
</evidence>
<evidence type="ECO:0000256" key="1">
    <source>
        <dbReference type="ARBA" id="ARBA00004651"/>
    </source>
</evidence>
<evidence type="ECO:0000256" key="7">
    <source>
        <dbReference type="ARBA" id="ARBA00022692"/>
    </source>
</evidence>
<dbReference type="NCBIfam" id="NF006919">
    <property type="entry name" value="PRK09410.1-1"/>
    <property type="match status" value="1"/>
</dbReference>
<evidence type="ECO:0000256" key="5">
    <source>
        <dbReference type="ARBA" id="ARBA00022597"/>
    </source>
</evidence>
<dbReference type="InterPro" id="IPR051562">
    <property type="entry name" value="Ascorbate-PTS_EIIC"/>
</dbReference>
<protein>
    <recommendedName>
        <fullName evidence="12">Ascorbate-specific PTS system EIIC component</fullName>
    </recommendedName>
    <alternativeName>
        <fullName evidence="13">Ascorbate-specific permease IIC component UlaA</fullName>
    </alternativeName>
</protein>
<feature type="transmembrane region" description="Helical" evidence="14">
    <location>
        <begin position="390"/>
        <end position="410"/>
    </location>
</feature>
<feature type="transmembrane region" description="Helical" evidence="14">
    <location>
        <begin position="316"/>
        <end position="333"/>
    </location>
</feature>
<evidence type="ECO:0000256" key="8">
    <source>
        <dbReference type="ARBA" id="ARBA00022989"/>
    </source>
</evidence>
<evidence type="ECO:0000256" key="13">
    <source>
        <dbReference type="ARBA" id="ARBA00042859"/>
    </source>
</evidence>
<feature type="transmembrane region" description="Helical" evidence="14">
    <location>
        <begin position="111"/>
        <end position="131"/>
    </location>
</feature>
<dbReference type="Proteomes" id="UP000264980">
    <property type="component" value="Chromosome"/>
</dbReference>
<dbReference type="Pfam" id="PF03611">
    <property type="entry name" value="EIIC-GAT"/>
    <property type="match status" value="1"/>
</dbReference>
<feature type="transmembrane region" description="Helical" evidence="14">
    <location>
        <begin position="244"/>
        <end position="264"/>
    </location>
</feature>
<reference evidence="15 16" key="1">
    <citation type="submission" date="2016-01" db="EMBL/GenBank/DDBJ databases">
        <authorList>
            <person name="Oliw E.H."/>
        </authorList>
    </citation>
    <scope>NUCLEOTIDE SEQUENCE [LARGE SCALE GENOMIC DNA]</scope>
    <source>
        <strain evidence="15 16">MDcuke</strain>
    </source>
</reference>
<comment type="function">
    <text evidence="10">The phosphoenolpyruvate-dependent sugar phosphotransferase system (sugar PTS), a major carbohydrate active transport system, catalyzes the phosphorylation of incoming sugar substrates concomitantly with their translocation across the cell membrane. The enzyme II UlaABC PTS system is involved in ascorbate transport.</text>
</comment>
<evidence type="ECO:0000313" key="15">
    <source>
        <dbReference type="EMBL" id="AXF77515.1"/>
    </source>
</evidence>
<name>A0A345CVP8_9GAMM</name>
<proteinExistence type="inferred from homology"/>
<dbReference type="EMBL" id="CP013970">
    <property type="protein sequence ID" value="AXF77515.1"/>
    <property type="molecule type" value="Genomic_DNA"/>
</dbReference>
<keyword evidence="3" id="KW-0813">Transport</keyword>
<feature type="transmembrane region" description="Helical" evidence="14">
    <location>
        <begin position="430"/>
        <end position="456"/>
    </location>
</feature>
<comment type="subunit">
    <text evidence="2">Homodimer.</text>
</comment>
<gene>
    <name evidence="15" type="ORF">AV903_18060</name>
</gene>
<dbReference type="AlphaFoldDB" id="A0A345CVP8"/>
<feature type="transmembrane region" description="Helical" evidence="14">
    <location>
        <begin position="276"/>
        <end position="295"/>
    </location>
</feature>
<evidence type="ECO:0000256" key="10">
    <source>
        <dbReference type="ARBA" id="ARBA00037387"/>
    </source>
</evidence>
<comment type="similarity">
    <text evidence="11">Belongs to the UlaA family.</text>
</comment>
<evidence type="ECO:0000256" key="4">
    <source>
        <dbReference type="ARBA" id="ARBA00022475"/>
    </source>
</evidence>